<dbReference type="EMBL" id="QRBI01000188">
    <property type="protein sequence ID" value="RMB95103.1"/>
    <property type="molecule type" value="Genomic_DNA"/>
</dbReference>
<evidence type="ECO:0000256" key="3">
    <source>
        <dbReference type="ARBA" id="ARBA00004294"/>
    </source>
</evidence>
<dbReference type="GO" id="GO:0006284">
    <property type="term" value="P:base-excision repair"/>
    <property type="evidence" value="ECO:0007669"/>
    <property type="project" value="TreeGrafter"/>
</dbReference>
<evidence type="ECO:0000256" key="19">
    <source>
        <dbReference type="ARBA" id="ARBA00022842"/>
    </source>
</evidence>
<dbReference type="SUPFAM" id="SSF81585">
    <property type="entry name" value="PsbU/PolX domain-like"/>
    <property type="match status" value="1"/>
</dbReference>
<evidence type="ECO:0000256" key="16">
    <source>
        <dbReference type="ARBA" id="ARBA00022723"/>
    </source>
</evidence>
<dbReference type="GO" id="GO:0005634">
    <property type="term" value="C:nucleus"/>
    <property type="evidence" value="ECO:0007669"/>
    <property type="project" value="UniProtKB-SubCell"/>
</dbReference>
<feature type="domain" description="DNA-directed DNA polymerase X" evidence="42">
    <location>
        <begin position="10"/>
        <end position="341"/>
    </location>
</feature>
<dbReference type="Gene3D" id="1.10.150.20">
    <property type="entry name" value="5' to 3' exonuclease, C-terminal subdomain"/>
    <property type="match status" value="1"/>
</dbReference>
<organism evidence="43 44">
    <name type="scientific">Hirundo rustica rustica</name>
    <dbReference type="NCBI Taxonomy" id="333673"/>
    <lineage>
        <taxon>Eukaryota</taxon>
        <taxon>Metazoa</taxon>
        <taxon>Chordata</taxon>
        <taxon>Craniata</taxon>
        <taxon>Vertebrata</taxon>
        <taxon>Euteleostomi</taxon>
        <taxon>Archelosauria</taxon>
        <taxon>Archosauria</taxon>
        <taxon>Dinosauria</taxon>
        <taxon>Saurischia</taxon>
        <taxon>Theropoda</taxon>
        <taxon>Coelurosauria</taxon>
        <taxon>Aves</taxon>
        <taxon>Neognathae</taxon>
        <taxon>Neoaves</taxon>
        <taxon>Telluraves</taxon>
        <taxon>Australaves</taxon>
        <taxon>Passeriformes</taxon>
        <taxon>Sylvioidea</taxon>
        <taxon>Hirundinidae</taxon>
        <taxon>Hirundo</taxon>
    </lineage>
</organism>
<comment type="subcellular location">
    <subcellularLocation>
        <location evidence="4">Cytoplasm</location>
    </subcellularLocation>
    <subcellularLocation>
        <location evidence="3">Mitochondrion outer membrane</location>
    </subcellularLocation>
    <subcellularLocation>
        <location evidence="2 40">Nucleus</location>
    </subcellularLocation>
</comment>
<dbReference type="FunFam" id="1.10.150.110:FF:000002">
    <property type="entry name" value="DNA polymerase beta"/>
    <property type="match status" value="1"/>
</dbReference>
<dbReference type="InterPro" id="IPR028207">
    <property type="entry name" value="DNA_pol_B_palm_palm"/>
</dbReference>
<dbReference type="GO" id="GO:0046872">
    <property type="term" value="F:metal ion binding"/>
    <property type="evidence" value="ECO:0007669"/>
    <property type="project" value="UniProtKB-UniRule"/>
</dbReference>
<keyword evidence="13" id="KW-0812">Transmembrane</keyword>
<dbReference type="InterPro" id="IPR002008">
    <property type="entry name" value="DNA_pol_X_beta-like"/>
</dbReference>
<evidence type="ECO:0000256" key="2">
    <source>
        <dbReference type="ARBA" id="ARBA00004123"/>
    </source>
</evidence>
<keyword evidence="32 40" id="KW-0539">Nucleus</keyword>
<dbReference type="CDD" id="cd07306">
    <property type="entry name" value="Porin3_VDAC"/>
    <property type="match status" value="1"/>
</dbReference>
<comment type="function">
    <text evidence="40">DNA polymerase that functions in several pathways of DNA repair. Involved in base excision repair (BER) responsible for repair of lesions that give rise to abasic (AP) sites in DNA. Also contributes to DNA double-strand break repair by non-homologous end joining and homologous recombination. Has both template-dependent and template-independent (terminal transferase) DNA polymerase activities. Has also a 5'-deoxyribose-5-phosphate lyase (dRP lyase) activity.</text>
</comment>
<evidence type="ECO:0000256" key="11">
    <source>
        <dbReference type="ARBA" id="ARBA00022634"/>
    </source>
</evidence>
<dbReference type="GO" id="GO:0005741">
    <property type="term" value="C:mitochondrial outer membrane"/>
    <property type="evidence" value="ECO:0007669"/>
    <property type="project" value="UniProtKB-SubCell"/>
</dbReference>
<comment type="function">
    <text evidence="37">Repair polymerase that plays a key role in base-excision repair. During this process, the damaged base is excised by specific DNA glycosylases, the DNA backbone is nicked at the abasic site by an apurinic/apyrimidic (AP) endonuclease, and POLB removes 5'-deoxyribose-phosphate from the preincised AP site acting as a 5'-deoxyribose-phosphate lyase (5'-dRP lyase); through its DNA polymerase activity, it adds one nucleotide to the 3' end of the arising single-nucleotide gap. Conducts 'gap-filling' DNA synthesis in a stepwise distributive fashion rather than in a processive fashion as for other DNA polymerases. It is also able to cleave sugar-phosphate bonds 3' to an intact AP site, acting as an AP lyase.</text>
</comment>
<dbReference type="SMART" id="SM00483">
    <property type="entry name" value="POLXc"/>
    <property type="match status" value="1"/>
</dbReference>
<feature type="active site" description="Nucleophile; Schiff-base intermediate with DNA; for 5'-dRP lyase activity" evidence="39">
    <location>
        <position position="72"/>
    </location>
</feature>
<keyword evidence="8" id="KW-1134">Transmembrane beta strand</keyword>
<keyword evidence="11" id="KW-0237">DNA synthesis</keyword>
<keyword evidence="27" id="KW-0238">DNA-binding</keyword>
<dbReference type="FunFam" id="3.30.210.10:FF:000002">
    <property type="entry name" value="DNA polymerase"/>
    <property type="match status" value="1"/>
</dbReference>
<evidence type="ECO:0000256" key="32">
    <source>
        <dbReference type="ARBA" id="ARBA00023242"/>
    </source>
</evidence>
<evidence type="ECO:0000256" key="1">
    <source>
        <dbReference type="ARBA" id="ARBA00001946"/>
    </source>
</evidence>
<evidence type="ECO:0000256" key="15">
    <source>
        <dbReference type="ARBA" id="ARBA00022705"/>
    </source>
</evidence>
<evidence type="ECO:0000256" key="37">
    <source>
        <dbReference type="ARBA" id="ARBA00045548"/>
    </source>
</evidence>
<evidence type="ECO:0000313" key="44">
    <source>
        <dbReference type="Proteomes" id="UP000269221"/>
    </source>
</evidence>
<keyword evidence="24" id="KW-0915">Sodium</keyword>
<dbReference type="FunFam" id="2.40.160.10:FF:000001">
    <property type="entry name" value="Voltage-dependent anion-selective channel protein 2"/>
    <property type="match status" value="1"/>
</dbReference>
<keyword evidence="26" id="KW-0626">Porin</keyword>
<keyword evidence="22" id="KW-0007">Acetylation</keyword>
<comment type="cofactor">
    <cofactor evidence="1">
        <name>Mg(2+)</name>
        <dbReference type="ChEBI" id="CHEBI:18420"/>
    </cofactor>
</comment>
<feature type="domain" description="Helix-hairpin-helix DNA-binding motif class 1" evidence="41">
    <location>
        <begin position="98"/>
        <end position="117"/>
    </location>
</feature>
<dbReference type="Gene3D" id="1.10.150.110">
    <property type="entry name" value="DNA polymerase beta, N-terminal domain-like"/>
    <property type="match status" value="1"/>
</dbReference>
<dbReference type="GO" id="GO:0003887">
    <property type="term" value="F:DNA-directed DNA polymerase activity"/>
    <property type="evidence" value="ECO:0007669"/>
    <property type="project" value="UniProtKB-UniRule"/>
</dbReference>
<comment type="catalytic activity">
    <reaction evidence="33">
        <text>chloride(in) = chloride(out)</text>
        <dbReference type="Rhea" id="RHEA:29823"/>
        <dbReference type="ChEBI" id="CHEBI:17996"/>
    </reaction>
</comment>
<comment type="caution">
    <text evidence="43">The sequence shown here is derived from an EMBL/GenBank/DDBJ whole genome shotgun (WGS) entry which is preliminary data.</text>
</comment>
<dbReference type="InterPro" id="IPR010996">
    <property type="entry name" value="HHH_MUS81"/>
</dbReference>
<dbReference type="GO" id="GO:0003677">
    <property type="term" value="F:DNA binding"/>
    <property type="evidence" value="ECO:0007669"/>
    <property type="project" value="UniProtKB-UniRule"/>
</dbReference>
<dbReference type="Pfam" id="PF14716">
    <property type="entry name" value="HHH_8"/>
    <property type="match status" value="1"/>
</dbReference>
<evidence type="ECO:0000256" key="34">
    <source>
        <dbReference type="ARBA" id="ARBA00034430"/>
    </source>
</evidence>
<evidence type="ECO:0000256" key="36">
    <source>
        <dbReference type="ARBA" id="ARBA00044678"/>
    </source>
</evidence>
<evidence type="ECO:0000256" key="6">
    <source>
        <dbReference type="ARBA" id="ARBA00008323"/>
    </source>
</evidence>
<dbReference type="OrthoDB" id="205514at2759"/>
<evidence type="ECO:0000256" key="20">
    <source>
        <dbReference type="ARBA" id="ARBA00022843"/>
    </source>
</evidence>
<dbReference type="InterPro" id="IPR001925">
    <property type="entry name" value="Porin_Euk"/>
</dbReference>
<evidence type="ECO:0000256" key="24">
    <source>
        <dbReference type="ARBA" id="ARBA00023053"/>
    </source>
</evidence>
<keyword evidence="25" id="KW-0406">Ion transport</keyword>
<dbReference type="GO" id="GO:0046930">
    <property type="term" value="C:pore complex"/>
    <property type="evidence" value="ECO:0007669"/>
    <property type="project" value="UniProtKB-KW"/>
</dbReference>
<dbReference type="GO" id="GO:0140078">
    <property type="term" value="F:class I DNA-(apurinic or apyrimidinic site) endonuclease activity"/>
    <property type="evidence" value="ECO:0007669"/>
    <property type="project" value="UniProtKB-EC"/>
</dbReference>
<dbReference type="STRING" id="333673.A0A3M0J8D1"/>
<evidence type="ECO:0000313" key="43">
    <source>
        <dbReference type="EMBL" id="RMB95103.1"/>
    </source>
</evidence>
<keyword evidence="31" id="KW-0456">Lyase</keyword>
<dbReference type="CDD" id="cd00141">
    <property type="entry name" value="NT_POLXc"/>
    <property type="match status" value="1"/>
</dbReference>
<sequence>MSKRKAPQESPNEGITDFLTELANYERNVNRAIHKYNAYRKAASVISRYPSKIRSGAEAKKLDGVGAKIAEKIDEFLSTGKLRKLEKIRQDDTSASINLLTRVTGIGPAAARKFVEEGIKTLEDLRKIEHKLTHHQRIGLKYFEDFEKRIPREEMLQMQEIVLKEIKKLDANYIATVCGSFRRGAESSGDMDVLLTHPSFTSESCKQPKLLRQVVEQLEKVHFVTDMLSKGDTKFMGVCQLPDKEDGTAYPHRRIDIRLIPKDQYYCGVLYFTGSDIFNKNMRTHALEMGFTINEYTIRRLGITDPMAVPPSYSDLGKSARDVFNKGYGFGMVKLELKTRSSSGVEFTATGSSNTDTGKASGSLETKYKDKDHGLTFTQKWNTDNTLGTEVSIENKMAEGLKLALDTTFVPNTGKKSGKLKTSYKRDYIHAGCNVDIDLSGPTIYGWAVLGYEGWLAGYQMAFDTAKYKLSQNNFALGYKAGDFQLHTNVNDGTEFGGSIYQKVTNKVETSVNLAWTAGSNNTRFGIAGKYQLDEKTSVVAKVNNASLIGIGYTHALRPGVKLTLSGLIDGKNFSAGGHKIGLGFELEA</sequence>
<evidence type="ECO:0000256" key="27">
    <source>
        <dbReference type="ARBA" id="ARBA00023125"/>
    </source>
</evidence>
<dbReference type="GO" id="GO:0015288">
    <property type="term" value="F:porin activity"/>
    <property type="evidence" value="ECO:0007669"/>
    <property type="project" value="UniProtKB-KW"/>
</dbReference>
<dbReference type="InterPro" id="IPR027246">
    <property type="entry name" value="Porin_Euk/Tom40"/>
</dbReference>
<dbReference type="InterPro" id="IPR019843">
    <property type="entry name" value="DNA_pol-X_BS"/>
</dbReference>
<comment type="catalytic activity">
    <reaction evidence="35">
        <text>2'-deoxyribonucleotide-(2'-deoxyribose 5'-phosphate)-2'-deoxyribonucleotide-DNA = a 3'-end 2'-deoxyribonucleotide-(2,3-dehydro-2,3-deoxyribose 5'-phosphate)-DNA + a 5'-end 5'-phospho-2'-deoxyribonucleoside-DNA + H(+)</text>
        <dbReference type="Rhea" id="RHEA:66592"/>
        <dbReference type="Rhea" id="RHEA-COMP:13180"/>
        <dbReference type="Rhea" id="RHEA-COMP:16897"/>
        <dbReference type="Rhea" id="RHEA-COMP:17067"/>
        <dbReference type="ChEBI" id="CHEBI:15378"/>
        <dbReference type="ChEBI" id="CHEBI:136412"/>
        <dbReference type="ChEBI" id="CHEBI:157695"/>
        <dbReference type="ChEBI" id="CHEBI:167181"/>
        <dbReference type="EC" id="4.2.99.18"/>
    </reaction>
</comment>
<keyword evidence="29" id="KW-0472">Membrane</keyword>
<dbReference type="Gene3D" id="2.40.160.10">
    <property type="entry name" value="Porin"/>
    <property type="match status" value="1"/>
</dbReference>
<dbReference type="Pfam" id="PF01459">
    <property type="entry name" value="Porin_3"/>
    <property type="match status" value="1"/>
</dbReference>
<dbReference type="GO" id="GO:0006260">
    <property type="term" value="P:DNA replication"/>
    <property type="evidence" value="ECO:0007669"/>
    <property type="project" value="UniProtKB-KW"/>
</dbReference>
<evidence type="ECO:0000256" key="14">
    <source>
        <dbReference type="ARBA" id="ARBA00022695"/>
    </source>
</evidence>
<evidence type="ECO:0000256" key="28">
    <source>
        <dbReference type="ARBA" id="ARBA00023128"/>
    </source>
</evidence>
<comment type="similarity">
    <text evidence="5">Belongs to the eukaryotic mitochondrial porin family.</text>
</comment>
<comment type="similarity">
    <text evidence="6 40">Belongs to the DNA polymerase type-X family.</text>
</comment>
<evidence type="ECO:0000256" key="5">
    <source>
        <dbReference type="ARBA" id="ARBA00007780"/>
    </source>
</evidence>
<evidence type="ECO:0000256" key="29">
    <source>
        <dbReference type="ARBA" id="ARBA00023136"/>
    </source>
</evidence>
<dbReference type="SUPFAM" id="SSF81301">
    <property type="entry name" value="Nucleotidyltransferase"/>
    <property type="match status" value="1"/>
</dbReference>
<gene>
    <name evidence="43" type="ORF">DUI87_28378</name>
</gene>
<keyword evidence="9" id="KW-0488">Methylation</keyword>
<keyword evidence="19" id="KW-0460">Magnesium</keyword>
<evidence type="ECO:0000256" key="18">
    <source>
        <dbReference type="ARBA" id="ARBA00022787"/>
    </source>
</evidence>
<dbReference type="InterPro" id="IPR043519">
    <property type="entry name" value="NT_sf"/>
</dbReference>
<keyword evidence="44" id="KW-1185">Reference proteome</keyword>
<evidence type="ECO:0000256" key="21">
    <source>
        <dbReference type="ARBA" id="ARBA00022932"/>
    </source>
</evidence>
<keyword evidence="30 40" id="KW-0234">DNA repair</keyword>
<evidence type="ECO:0000259" key="41">
    <source>
        <dbReference type="SMART" id="SM00278"/>
    </source>
</evidence>
<keyword evidence="21 40" id="KW-0239">DNA-directed DNA polymerase</keyword>
<keyword evidence="20" id="KW-0832">Ubl conjugation</keyword>
<comment type="catalytic activity">
    <reaction evidence="36">
        <text>a 5'-end 2'-deoxyribose-2'-deoxyribonucleotide-DNA = (2E,4S)-4-hydroxypenten-2-al-5-phosphate + a 5'-end 5'-phospho-2'-deoxyribonucleoside-DNA + H(+)</text>
        <dbReference type="Rhea" id="RHEA:76255"/>
        <dbReference type="Rhea" id="RHEA-COMP:13180"/>
        <dbReference type="Rhea" id="RHEA-COMP:18657"/>
        <dbReference type="ChEBI" id="CHEBI:15378"/>
        <dbReference type="ChEBI" id="CHEBI:136412"/>
        <dbReference type="ChEBI" id="CHEBI:195194"/>
        <dbReference type="ChEBI" id="CHEBI:195195"/>
    </reaction>
</comment>
<name>A0A3M0J8D1_HIRRU</name>
<evidence type="ECO:0000256" key="22">
    <source>
        <dbReference type="ARBA" id="ARBA00022990"/>
    </source>
</evidence>
<dbReference type="EC" id="2.7.7.7" evidence="40"/>
<dbReference type="InterPro" id="IPR027421">
    <property type="entry name" value="DNA_pol_lamdba_lyase_dom_sf"/>
</dbReference>
<dbReference type="AlphaFoldDB" id="A0A3M0J8D1"/>
<comment type="catalytic activity">
    <reaction evidence="34">
        <text>K(+)(in) = K(+)(out)</text>
        <dbReference type="Rhea" id="RHEA:29463"/>
        <dbReference type="ChEBI" id="CHEBI:29103"/>
    </reaction>
</comment>
<evidence type="ECO:0000256" key="39">
    <source>
        <dbReference type="PIRSR" id="PIRSR622312-50"/>
    </source>
</evidence>
<keyword evidence="7" id="KW-0813">Transport</keyword>
<dbReference type="PRINTS" id="PR00869">
    <property type="entry name" value="DNAPOLX"/>
</dbReference>
<keyword evidence="15" id="KW-0235">DNA replication</keyword>
<dbReference type="SUPFAM" id="SSF47802">
    <property type="entry name" value="DNA polymerase beta, N-terminal domain-like"/>
    <property type="match status" value="1"/>
</dbReference>
<dbReference type="Gene3D" id="3.30.460.10">
    <property type="entry name" value="Beta Polymerase, domain 2"/>
    <property type="match status" value="1"/>
</dbReference>
<evidence type="ECO:0000256" key="33">
    <source>
        <dbReference type="ARBA" id="ARBA00024167"/>
    </source>
</evidence>
<keyword evidence="12 40" id="KW-0808">Transferase</keyword>
<keyword evidence="28" id="KW-0496">Mitochondrion</keyword>
<evidence type="ECO:0000259" key="42">
    <source>
        <dbReference type="SMART" id="SM00483"/>
    </source>
</evidence>
<dbReference type="InterPro" id="IPR029398">
    <property type="entry name" value="PolB_thumb"/>
</dbReference>
<dbReference type="PROSITE" id="PS00522">
    <property type="entry name" value="DNA_POLYMERASE_X"/>
    <property type="match status" value="1"/>
</dbReference>
<dbReference type="GO" id="GO:0008308">
    <property type="term" value="F:voltage-gated monoatomic anion channel activity"/>
    <property type="evidence" value="ECO:0007669"/>
    <property type="project" value="InterPro"/>
</dbReference>
<dbReference type="Pfam" id="PF14791">
    <property type="entry name" value="DNA_pol_B_thumb"/>
    <property type="match status" value="1"/>
</dbReference>
<dbReference type="InterPro" id="IPR018944">
    <property type="entry name" value="DNA_pol_lambd_fingers_domain"/>
</dbReference>
<keyword evidence="14 40" id="KW-0548">Nucleotidyltransferase</keyword>
<evidence type="ECO:0000256" key="25">
    <source>
        <dbReference type="ARBA" id="ARBA00023065"/>
    </source>
</evidence>
<evidence type="ECO:0000256" key="7">
    <source>
        <dbReference type="ARBA" id="ARBA00022448"/>
    </source>
</evidence>
<protein>
    <recommendedName>
        <fullName evidence="40">DNA polymerase</fullName>
        <ecNumber evidence="40">2.7.7.7</ecNumber>
    </recommendedName>
</protein>
<proteinExistence type="inferred from homology"/>
<keyword evidence="17 40" id="KW-0227">DNA damage</keyword>
<evidence type="ECO:0000256" key="26">
    <source>
        <dbReference type="ARBA" id="ARBA00023114"/>
    </source>
</evidence>
<dbReference type="GO" id="GO:0051575">
    <property type="term" value="F:5'-deoxyribose-5-phosphate lyase activity"/>
    <property type="evidence" value="ECO:0007669"/>
    <property type="project" value="RHEA"/>
</dbReference>
<comment type="catalytic activity">
    <reaction evidence="38 40">
        <text>DNA(n) + a 2'-deoxyribonucleoside 5'-triphosphate = DNA(n+1) + diphosphate</text>
        <dbReference type="Rhea" id="RHEA:22508"/>
        <dbReference type="Rhea" id="RHEA-COMP:17339"/>
        <dbReference type="Rhea" id="RHEA-COMP:17340"/>
        <dbReference type="ChEBI" id="CHEBI:33019"/>
        <dbReference type="ChEBI" id="CHEBI:61560"/>
        <dbReference type="ChEBI" id="CHEBI:173112"/>
        <dbReference type="EC" id="2.7.7.7"/>
    </reaction>
</comment>
<feature type="domain" description="Helix-hairpin-helix DNA-binding motif class 1" evidence="41">
    <location>
        <begin position="57"/>
        <end position="76"/>
    </location>
</feature>
<dbReference type="PANTHER" id="PTHR11276">
    <property type="entry name" value="DNA POLYMERASE TYPE-X FAMILY MEMBER"/>
    <property type="match status" value="1"/>
</dbReference>
<evidence type="ECO:0000256" key="38">
    <source>
        <dbReference type="ARBA" id="ARBA00049244"/>
    </source>
</evidence>
<reference evidence="43 44" key="1">
    <citation type="submission" date="2018-07" db="EMBL/GenBank/DDBJ databases">
        <title>A high quality draft genome assembly of the barn swallow (H. rustica rustica).</title>
        <authorList>
            <person name="Formenti G."/>
            <person name="Chiara M."/>
            <person name="Poveda L."/>
            <person name="Francoijs K.-J."/>
            <person name="Bonisoli-Alquati A."/>
            <person name="Canova L."/>
            <person name="Gianfranceschi L."/>
            <person name="Horner D.S."/>
            <person name="Saino N."/>
        </authorList>
    </citation>
    <scope>NUCLEOTIDE SEQUENCE [LARGE SCALE GENOMIC DNA]</scope>
    <source>
        <strain evidence="43">Chelidonia</strain>
        <tissue evidence="43">Blood</tissue>
    </source>
</reference>
<dbReference type="GO" id="GO:0006303">
    <property type="term" value="P:double-strand break repair via nonhomologous end joining"/>
    <property type="evidence" value="ECO:0007669"/>
    <property type="project" value="TreeGrafter"/>
</dbReference>
<evidence type="ECO:0000256" key="4">
    <source>
        <dbReference type="ARBA" id="ARBA00004496"/>
    </source>
</evidence>
<dbReference type="InterPro" id="IPR002054">
    <property type="entry name" value="DNA-dir_DNA_pol_X"/>
</dbReference>
<evidence type="ECO:0000256" key="17">
    <source>
        <dbReference type="ARBA" id="ARBA00022763"/>
    </source>
</evidence>
<evidence type="ECO:0000256" key="10">
    <source>
        <dbReference type="ARBA" id="ARBA00022490"/>
    </source>
</evidence>
<keyword evidence="10" id="KW-0963">Cytoplasm</keyword>
<dbReference type="FunFam" id="3.30.460.10:FF:000021">
    <property type="entry name" value="DNA polymerase beta"/>
    <property type="match status" value="1"/>
</dbReference>
<dbReference type="Pfam" id="PF14792">
    <property type="entry name" value="DNA_pol_B_palm"/>
    <property type="match status" value="1"/>
</dbReference>
<dbReference type="InterPro" id="IPR023614">
    <property type="entry name" value="Porin_dom_sf"/>
</dbReference>
<dbReference type="FunFam" id="1.10.150.20:FF:000026">
    <property type="entry name" value="DNA polymerase beta"/>
    <property type="match status" value="1"/>
</dbReference>
<evidence type="ECO:0000256" key="40">
    <source>
        <dbReference type="RuleBase" id="RU366014"/>
    </source>
</evidence>
<dbReference type="InterPro" id="IPR003583">
    <property type="entry name" value="Hlx-hairpin-Hlx_DNA-bd_motif"/>
</dbReference>
<evidence type="ECO:0000256" key="12">
    <source>
        <dbReference type="ARBA" id="ARBA00022679"/>
    </source>
</evidence>
<evidence type="ECO:0000256" key="23">
    <source>
        <dbReference type="ARBA" id="ARBA00023027"/>
    </source>
</evidence>
<evidence type="ECO:0000256" key="13">
    <source>
        <dbReference type="ARBA" id="ARBA00022692"/>
    </source>
</evidence>
<evidence type="ECO:0000256" key="9">
    <source>
        <dbReference type="ARBA" id="ARBA00022481"/>
    </source>
</evidence>
<accession>A0A3M0J8D1</accession>
<dbReference type="PRINTS" id="PR00870">
    <property type="entry name" value="DNAPOLXBETA"/>
</dbReference>
<dbReference type="PANTHER" id="PTHR11276:SF42">
    <property type="entry name" value="DNA POLYMERASE BETA"/>
    <property type="match status" value="1"/>
</dbReference>
<keyword evidence="18" id="KW-1000">Mitochondrion outer membrane</keyword>
<evidence type="ECO:0000256" key="8">
    <source>
        <dbReference type="ARBA" id="ARBA00022452"/>
    </source>
</evidence>
<evidence type="ECO:0000256" key="35">
    <source>
        <dbReference type="ARBA" id="ARBA00044632"/>
    </source>
</evidence>
<dbReference type="SMART" id="SM00278">
    <property type="entry name" value="HhH1"/>
    <property type="match status" value="2"/>
</dbReference>
<keyword evidence="16" id="KW-0479">Metal-binding</keyword>
<dbReference type="InterPro" id="IPR022312">
    <property type="entry name" value="DNA_pol_X"/>
</dbReference>
<evidence type="ECO:0000256" key="30">
    <source>
        <dbReference type="ARBA" id="ARBA00023204"/>
    </source>
</evidence>
<dbReference type="Proteomes" id="UP000269221">
    <property type="component" value="Unassembled WGS sequence"/>
</dbReference>
<keyword evidence="23" id="KW-0520">NAD</keyword>
<dbReference type="Pfam" id="PF10391">
    <property type="entry name" value="DNA_pol_lambd_f"/>
    <property type="match status" value="1"/>
</dbReference>
<evidence type="ECO:0000256" key="31">
    <source>
        <dbReference type="ARBA" id="ARBA00023239"/>
    </source>
</evidence>